<dbReference type="InterPro" id="IPR011547">
    <property type="entry name" value="SLC26A/SulP_dom"/>
</dbReference>
<dbReference type="Proteomes" id="UP000614601">
    <property type="component" value="Unassembled WGS sequence"/>
</dbReference>
<comment type="caution">
    <text evidence="7">The sequence shown here is derived from an EMBL/GenBank/DDBJ whole genome shotgun (WGS) entry which is preliminary data.</text>
</comment>
<evidence type="ECO:0000256" key="5">
    <source>
        <dbReference type="SAM" id="Phobius"/>
    </source>
</evidence>
<gene>
    <name evidence="7" type="ORF">BOKJ2_LOCUS6574</name>
</gene>
<evidence type="ECO:0000256" key="3">
    <source>
        <dbReference type="ARBA" id="ARBA00022989"/>
    </source>
</evidence>
<dbReference type="Pfam" id="PF01740">
    <property type="entry name" value="STAS"/>
    <property type="match status" value="1"/>
</dbReference>
<dbReference type="OrthoDB" id="288203at2759"/>
<dbReference type="AlphaFoldDB" id="A0A811KM33"/>
<dbReference type="Pfam" id="PF00916">
    <property type="entry name" value="Sulfate_transp"/>
    <property type="match status" value="1"/>
</dbReference>
<dbReference type="InterPro" id="IPR001902">
    <property type="entry name" value="SLC26A/SulP_fam"/>
</dbReference>
<dbReference type="SUPFAM" id="SSF52091">
    <property type="entry name" value="SpoIIaa-like"/>
    <property type="match status" value="1"/>
</dbReference>
<dbReference type="EMBL" id="CAJFCW020000003">
    <property type="protein sequence ID" value="CAG9105878.1"/>
    <property type="molecule type" value="Genomic_DNA"/>
</dbReference>
<feature type="transmembrane region" description="Helical" evidence="5">
    <location>
        <begin position="185"/>
        <end position="205"/>
    </location>
</feature>
<evidence type="ECO:0000256" key="2">
    <source>
        <dbReference type="ARBA" id="ARBA00022692"/>
    </source>
</evidence>
<dbReference type="InterPro" id="IPR002645">
    <property type="entry name" value="STAS_dom"/>
</dbReference>
<name>A0A811KM33_9BILA</name>
<dbReference type="PANTHER" id="PTHR11814">
    <property type="entry name" value="SULFATE TRANSPORTER"/>
    <property type="match status" value="1"/>
</dbReference>
<reference evidence="7" key="1">
    <citation type="submission" date="2020-09" db="EMBL/GenBank/DDBJ databases">
        <authorList>
            <person name="Kikuchi T."/>
        </authorList>
    </citation>
    <scope>NUCLEOTIDE SEQUENCE</scope>
    <source>
        <strain evidence="7">SH1</strain>
    </source>
</reference>
<organism evidence="7 8">
    <name type="scientific">Bursaphelenchus okinawaensis</name>
    <dbReference type="NCBI Taxonomy" id="465554"/>
    <lineage>
        <taxon>Eukaryota</taxon>
        <taxon>Metazoa</taxon>
        <taxon>Ecdysozoa</taxon>
        <taxon>Nematoda</taxon>
        <taxon>Chromadorea</taxon>
        <taxon>Rhabditida</taxon>
        <taxon>Tylenchina</taxon>
        <taxon>Tylenchomorpha</taxon>
        <taxon>Aphelenchoidea</taxon>
        <taxon>Aphelenchoididae</taxon>
        <taxon>Bursaphelenchus</taxon>
    </lineage>
</organism>
<dbReference type="EMBL" id="CAJFDH010000003">
    <property type="protein sequence ID" value="CAD5216400.1"/>
    <property type="molecule type" value="Genomic_DNA"/>
</dbReference>
<evidence type="ECO:0000313" key="7">
    <source>
        <dbReference type="EMBL" id="CAD5216400.1"/>
    </source>
</evidence>
<evidence type="ECO:0000259" key="6">
    <source>
        <dbReference type="PROSITE" id="PS50801"/>
    </source>
</evidence>
<feature type="domain" description="STAS" evidence="6">
    <location>
        <begin position="543"/>
        <end position="627"/>
    </location>
</feature>
<keyword evidence="3 5" id="KW-1133">Transmembrane helix</keyword>
<dbReference type="Proteomes" id="UP000783686">
    <property type="component" value="Unassembled WGS sequence"/>
</dbReference>
<accession>A0A811KM33</accession>
<dbReference type="GO" id="GO:0055085">
    <property type="term" value="P:transmembrane transport"/>
    <property type="evidence" value="ECO:0007669"/>
    <property type="project" value="InterPro"/>
</dbReference>
<dbReference type="Gene3D" id="3.30.750.24">
    <property type="entry name" value="STAS domain"/>
    <property type="match status" value="1"/>
</dbReference>
<keyword evidence="8" id="KW-1185">Reference proteome</keyword>
<evidence type="ECO:0000256" key="1">
    <source>
        <dbReference type="ARBA" id="ARBA00004141"/>
    </source>
</evidence>
<dbReference type="PROSITE" id="PS50801">
    <property type="entry name" value="STAS"/>
    <property type="match status" value="1"/>
</dbReference>
<comment type="subcellular location">
    <subcellularLocation>
        <location evidence="1">Membrane</location>
        <topology evidence="1">Multi-pass membrane protein</topology>
    </subcellularLocation>
</comment>
<feature type="transmembrane region" description="Helical" evidence="5">
    <location>
        <begin position="301"/>
        <end position="320"/>
    </location>
</feature>
<evidence type="ECO:0000313" key="8">
    <source>
        <dbReference type="Proteomes" id="UP000614601"/>
    </source>
</evidence>
<keyword evidence="2 5" id="KW-0812">Transmembrane</keyword>
<protein>
    <recommendedName>
        <fullName evidence="6">STAS domain-containing protein</fullName>
    </recommendedName>
</protein>
<sequence length="627" mass="69629">MSVYPNGKAKSKNDTILSFEDLVLNGKYVSSTPGSSSLNEQKDHCPKVIDKKPSTSSWNCYNKAKRVFPIIDWLPCYRWERDLINDICSGFSLGCFHIAQTFACALLAGLRPVHGLYTTIFTLLLYPLLGSSPTASLGSGPFVALMLNVATLKALSTLNANRRIEFMFSGDEFDQNMDDYTYEEVVQTICLLCGVFQVVIALFRLNILLSLVSADVYSAFGAGTVTHIFVAQMARFLGIKPTGNRLKVGYIFGHIYELCTSISSINLITFGLSVFGFAVLFIGKDFLHPRVLAVSRYNIGVPWNTLMYFATSLMVLMFSWQDRGVSIVGEIVTDLPRIRVPFPKLDIVSIIWLDAVEMALACMAVQWTSCKLLSKKSLVKPRRLQESWALGVIHVFLSFVRGYPSSAPQVRAVLAIETAARSQIHSFVALITFVSIYYIFAPLLAYLPVASIGVFIMFGFKPLILNVLPTIVKLYHASLLDLSVWIITYSCTVVFNVVDGFLIGIIVSATTVLIRTHYLNTDRPSILQLQQDKLNNDLKTNCISLSGPLSYINIHNLEDLPQTERYDIESTKSTSIDLSLVNFIDYTSAMELSNVKQCIESNGVHVQFTGISSTIKRPLKSVGIAES</sequence>
<feature type="transmembrane region" description="Helical" evidence="5">
    <location>
        <begin position="258"/>
        <end position="281"/>
    </location>
</feature>
<proteinExistence type="predicted"/>
<keyword evidence="4 5" id="KW-0472">Membrane</keyword>
<dbReference type="GO" id="GO:0016020">
    <property type="term" value="C:membrane"/>
    <property type="evidence" value="ECO:0007669"/>
    <property type="project" value="UniProtKB-SubCell"/>
</dbReference>
<feature type="transmembrane region" description="Helical" evidence="5">
    <location>
        <begin position="217"/>
        <end position="237"/>
    </location>
</feature>
<dbReference type="InterPro" id="IPR036513">
    <property type="entry name" value="STAS_dom_sf"/>
</dbReference>
<feature type="transmembrane region" description="Helical" evidence="5">
    <location>
        <begin position="446"/>
        <end position="467"/>
    </location>
</feature>
<evidence type="ECO:0000256" key="4">
    <source>
        <dbReference type="ARBA" id="ARBA00023136"/>
    </source>
</evidence>